<gene>
    <name evidence="8 10" type="primary">cmk</name>
    <name evidence="10" type="ORF">HMPREF9257_0938</name>
</gene>
<dbReference type="Gene3D" id="3.40.50.300">
    <property type="entry name" value="P-loop containing nucleotide triphosphate hydrolases"/>
    <property type="match status" value="1"/>
</dbReference>
<accession>E4KLV6</accession>
<protein>
    <recommendedName>
        <fullName evidence="8">Cytidylate kinase</fullName>
        <shortName evidence="8">CK</shortName>
        <ecNumber evidence="8">2.7.4.25</ecNumber>
    </recommendedName>
    <alternativeName>
        <fullName evidence="8">Cytidine monophosphate kinase</fullName>
        <shortName evidence="8">CMP kinase</shortName>
    </alternativeName>
</protein>
<dbReference type="GO" id="GO:0036431">
    <property type="term" value="F:dCMP kinase activity"/>
    <property type="evidence" value="ECO:0007669"/>
    <property type="project" value="InterPro"/>
</dbReference>
<dbReference type="Pfam" id="PF02224">
    <property type="entry name" value="Cytidylate_kin"/>
    <property type="match status" value="1"/>
</dbReference>
<evidence type="ECO:0000256" key="7">
    <source>
        <dbReference type="ARBA" id="ARBA00048478"/>
    </source>
</evidence>
<evidence type="ECO:0000313" key="10">
    <source>
        <dbReference type="EMBL" id="EFR32087.1"/>
    </source>
</evidence>
<dbReference type="PANTHER" id="PTHR21299:SF2">
    <property type="entry name" value="CYTIDYLATE KINASE"/>
    <property type="match status" value="1"/>
</dbReference>
<comment type="subcellular location">
    <subcellularLocation>
        <location evidence="8">Cytoplasm</location>
    </subcellularLocation>
</comment>
<dbReference type="OrthoDB" id="9807434at2"/>
<dbReference type="NCBIfam" id="TIGR00017">
    <property type="entry name" value="cmk"/>
    <property type="match status" value="1"/>
</dbReference>
<sequence length="222" mass="25105">MQIAIDGPASSGKSTVAKLLAQDFNYIFVDTGAMYRAVTLALLDAKVDFTNLNQVIETLNRCQLDFKFVAVEGQKIQHIFLNGQDVERRVRSSKVTENVSEVSAIPIVRQVLVARQREIAEEKSVVMEGRDIGTVVLPQADYKFFFTARPEVRAQRRYKENVERGLATESYEEILASIIARDKYDSSRKHSPLKKAEDAIEIDASDLTIEEMLTYVKKIITK</sequence>
<evidence type="ECO:0000259" key="9">
    <source>
        <dbReference type="Pfam" id="PF02224"/>
    </source>
</evidence>
<dbReference type="EC" id="2.7.4.25" evidence="8"/>
<dbReference type="eggNOG" id="COG0283">
    <property type="taxonomic scope" value="Bacteria"/>
</dbReference>
<keyword evidence="8" id="KW-0963">Cytoplasm</keyword>
<evidence type="ECO:0000256" key="8">
    <source>
        <dbReference type="HAMAP-Rule" id="MF_00238"/>
    </source>
</evidence>
<keyword evidence="5 8" id="KW-0067">ATP-binding</keyword>
<reference evidence="10 11" key="1">
    <citation type="submission" date="2010-10" db="EMBL/GenBank/DDBJ databases">
        <authorList>
            <person name="Durkin A.S."/>
            <person name="Madupu R."/>
            <person name="Torralba M."/>
            <person name="Gillis M."/>
            <person name="Methe B."/>
            <person name="Sutton G."/>
            <person name="Nelson K.E."/>
        </authorList>
    </citation>
    <scope>NUCLEOTIDE SEQUENCE [LARGE SCALE GENOMIC DNA]</scope>
    <source>
        <strain evidence="10 11">ACS-139-V-Col8</strain>
    </source>
</reference>
<dbReference type="EMBL" id="AENN01000001">
    <property type="protein sequence ID" value="EFR32087.1"/>
    <property type="molecule type" value="Genomic_DNA"/>
</dbReference>
<evidence type="ECO:0000256" key="3">
    <source>
        <dbReference type="ARBA" id="ARBA00022741"/>
    </source>
</evidence>
<comment type="catalytic activity">
    <reaction evidence="6 8">
        <text>dCMP + ATP = dCDP + ADP</text>
        <dbReference type="Rhea" id="RHEA:25094"/>
        <dbReference type="ChEBI" id="CHEBI:30616"/>
        <dbReference type="ChEBI" id="CHEBI:57566"/>
        <dbReference type="ChEBI" id="CHEBI:58593"/>
        <dbReference type="ChEBI" id="CHEBI:456216"/>
        <dbReference type="EC" id="2.7.4.25"/>
    </reaction>
</comment>
<dbReference type="HAMAP" id="MF_00238">
    <property type="entry name" value="Cytidyl_kinase_type1"/>
    <property type="match status" value="1"/>
</dbReference>
<comment type="caution">
    <text evidence="10">The sequence shown here is derived from an EMBL/GenBank/DDBJ whole genome shotgun (WGS) entry which is preliminary data.</text>
</comment>
<feature type="binding site" evidence="8">
    <location>
        <begin position="7"/>
        <end position="15"/>
    </location>
    <ligand>
        <name>ATP</name>
        <dbReference type="ChEBI" id="CHEBI:30616"/>
    </ligand>
</feature>
<dbReference type="AlphaFoldDB" id="E4KLV6"/>
<comment type="catalytic activity">
    <reaction evidence="7 8">
        <text>CMP + ATP = CDP + ADP</text>
        <dbReference type="Rhea" id="RHEA:11600"/>
        <dbReference type="ChEBI" id="CHEBI:30616"/>
        <dbReference type="ChEBI" id="CHEBI:58069"/>
        <dbReference type="ChEBI" id="CHEBI:60377"/>
        <dbReference type="ChEBI" id="CHEBI:456216"/>
        <dbReference type="EC" id="2.7.4.25"/>
    </reaction>
</comment>
<organism evidence="10 11">
    <name type="scientific">Eremococcus coleocola ACS-139-V-Col8</name>
    <dbReference type="NCBI Taxonomy" id="908337"/>
    <lineage>
        <taxon>Bacteria</taxon>
        <taxon>Bacillati</taxon>
        <taxon>Bacillota</taxon>
        <taxon>Bacilli</taxon>
        <taxon>Lactobacillales</taxon>
        <taxon>Aerococcaceae</taxon>
        <taxon>Eremococcus</taxon>
    </lineage>
</organism>
<evidence type="ECO:0000313" key="11">
    <source>
        <dbReference type="Proteomes" id="UP000005990"/>
    </source>
</evidence>
<proteinExistence type="inferred from homology"/>
<dbReference type="SUPFAM" id="SSF52540">
    <property type="entry name" value="P-loop containing nucleoside triphosphate hydrolases"/>
    <property type="match status" value="1"/>
</dbReference>
<keyword evidence="4 8" id="KW-0418">Kinase</keyword>
<dbReference type="GO" id="GO:0006220">
    <property type="term" value="P:pyrimidine nucleotide metabolic process"/>
    <property type="evidence" value="ECO:0007669"/>
    <property type="project" value="UniProtKB-UniRule"/>
</dbReference>
<feature type="domain" description="Cytidylate kinase" evidence="9">
    <location>
        <begin position="3"/>
        <end position="220"/>
    </location>
</feature>
<evidence type="ECO:0000256" key="4">
    <source>
        <dbReference type="ARBA" id="ARBA00022777"/>
    </source>
</evidence>
<dbReference type="CDD" id="cd02020">
    <property type="entry name" value="CMPK"/>
    <property type="match status" value="1"/>
</dbReference>
<dbReference type="GO" id="GO:0036430">
    <property type="term" value="F:CMP kinase activity"/>
    <property type="evidence" value="ECO:0007669"/>
    <property type="project" value="RHEA"/>
</dbReference>
<comment type="similarity">
    <text evidence="1 8">Belongs to the cytidylate kinase family. Type 1 subfamily.</text>
</comment>
<dbReference type="GO" id="GO:0005524">
    <property type="term" value="F:ATP binding"/>
    <property type="evidence" value="ECO:0007669"/>
    <property type="project" value="UniProtKB-UniRule"/>
</dbReference>
<evidence type="ECO:0000256" key="1">
    <source>
        <dbReference type="ARBA" id="ARBA00009427"/>
    </source>
</evidence>
<keyword evidence="11" id="KW-1185">Reference proteome</keyword>
<dbReference type="STRING" id="908337.HMPREF9257_0938"/>
<keyword evidence="2 8" id="KW-0808">Transferase</keyword>
<keyword evidence="3 8" id="KW-0547">Nucleotide-binding</keyword>
<dbReference type="InterPro" id="IPR003136">
    <property type="entry name" value="Cytidylate_kin"/>
</dbReference>
<evidence type="ECO:0000256" key="5">
    <source>
        <dbReference type="ARBA" id="ARBA00022840"/>
    </source>
</evidence>
<dbReference type="RefSeq" id="WP_006417568.1">
    <property type="nucleotide sequence ID" value="NZ_AENN01000001.1"/>
</dbReference>
<evidence type="ECO:0000256" key="2">
    <source>
        <dbReference type="ARBA" id="ARBA00022679"/>
    </source>
</evidence>
<dbReference type="GO" id="GO:0005829">
    <property type="term" value="C:cytosol"/>
    <property type="evidence" value="ECO:0007669"/>
    <property type="project" value="TreeGrafter"/>
</dbReference>
<dbReference type="PANTHER" id="PTHR21299">
    <property type="entry name" value="CYTIDYLATE KINASE/PANTOATE-BETA-ALANINE LIGASE"/>
    <property type="match status" value="1"/>
</dbReference>
<dbReference type="InterPro" id="IPR027417">
    <property type="entry name" value="P-loop_NTPase"/>
</dbReference>
<dbReference type="InterPro" id="IPR011994">
    <property type="entry name" value="Cytidylate_kinase_dom"/>
</dbReference>
<dbReference type="GO" id="GO:0015949">
    <property type="term" value="P:nucleobase-containing small molecule interconversion"/>
    <property type="evidence" value="ECO:0007669"/>
    <property type="project" value="TreeGrafter"/>
</dbReference>
<evidence type="ECO:0000256" key="6">
    <source>
        <dbReference type="ARBA" id="ARBA00047615"/>
    </source>
</evidence>
<dbReference type="Proteomes" id="UP000005990">
    <property type="component" value="Unassembled WGS sequence"/>
</dbReference>
<name>E4KLV6_9LACT</name>